<evidence type="ECO:0000256" key="1">
    <source>
        <dbReference type="SAM" id="MobiDB-lite"/>
    </source>
</evidence>
<organism evidence="3 4">
    <name type="scientific">Dendrothele bispora (strain CBS 962.96)</name>
    <dbReference type="NCBI Taxonomy" id="1314807"/>
    <lineage>
        <taxon>Eukaryota</taxon>
        <taxon>Fungi</taxon>
        <taxon>Dikarya</taxon>
        <taxon>Basidiomycota</taxon>
        <taxon>Agaricomycotina</taxon>
        <taxon>Agaricomycetes</taxon>
        <taxon>Agaricomycetidae</taxon>
        <taxon>Agaricales</taxon>
        <taxon>Agaricales incertae sedis</taxon>
        <taxon>Dendrothele</taxon>
    </lineage>
</organism>
<dbReference type="Proteomes" id="UP000297245">
    <property type="component" value="Unassembled WGS sequence"/>
</dbReference>
<evidence type="ECO:0000313" key="4">
    <source>
        <dbReference type="Proteomes" id="UP000297245"/>
    </source>
</evidence>
<reference evidence="3 4" key="1">
    <citation type="journal article" date="2019" name="Nat. Ecol. Evol.">
        <title>Megaphylogeny resolves global patterns of mushroom evolution.</title>
        <authorList>
            <person name="Varga T."/>
            <person name="Krizsan K."/>
            <person name="Foldi C."/>
            <person name="Dima B."/>
            <person name="Sanchez-Garcia M."/>
            <person name="Sanchez-Ramirez S."/>
            <person name="Szollosi G.J."/>
            <person name="Szarkandi J.G."/>
            <person name="Papp V."/>
            <person name="Albert L."/>
            <person name="Andreopoulos W."/>
            <person name="Angelini C."/>
            <person name="Antonin V."/>
            <person name="Barry K.W."/>
            <person name="Bougher N.L."/>
            <person name="Buchanan P."/>
            <person name="Buyck B."/>
            <person name="Bense V."/>
            <person name="Catcheside P."/>
            <person name="Chovatia M."/>
            <person name="Cooper J."/>
            <person name="Damon W."/>
            <person name="Desjardin D."/>
            <person name="Finy P."/>
            <person name="Geml J."/>
            <person name="Haridas S."/>
            <person name="Hughes K."/>
            <person name="Justo A."/>
            <person name="Karasinski D."/>
            <person name="Kautmanova I."/>
            <person name="Kiss B."/>
            <person name="Kocsube S."/>
            <person name="Kotiranta H."/>
            <person name="LaButti K.M."/>
            <person name="Lechner B.E."/>
            <person name="Liimatainen K."/>
            <person name="Lipzen A."/>
            <person name="Lukacs Z."/>
            <person name="Mihaltcheva S."/>
            <person name="Morgado L.N."/>
            <person name="Niskanen T."/>
            <person name="Noordeloos M.E."/>
            <person name="Ohm R.A."/>
            <person name="Ortiz-Santana B."/>
            <person name="Ovrebo C."/>
            <person name="Racz N."/>
            <person name="Riley R."/>
            <person name="Savchenko A."/>
            <person name="Shiryaev A."/>
            <person name="Soop K."/>
            <person name="Spirin V."/>
            <person name="Szebenyi C."/>
            <person name="Tomsovsky M."/>
            <person name="Tulloss R.E."/>
            <person name="Uehling J."/>
            <person name="Grigoriev I.V."/>
            <person name="Vagvolgyi C."/>
            <person name="Papp T."/>
            <person name="Martin F.M."/>
            <person name="Miettinen O."/>
            <person name="Hibbett D.S."/>
            <person name="Nagy L.G."/>
        </authorList>
    </citation>
    <scope>NUCLEOTIDE SEQUENCE [LARGE SCALE GENOMIC DNA]</scope>
    <source>
        <strain evidence="3 4">CBS 962.96</strain>
    </source>
</reference>
<keyword evidence="2" id="KW-0812">Transmembrane</keyword>
<keyword evidence="2" id="KW-0472">Membrane</keyword>
<proteinExistence type="predicted"/>
<evidence type="ECO:0000256" key="2">
    <source>
        <dbReference type="SAM" id="Phobius"/>
    </source>
</evidence>
<accession>A0A4S8L805</accession>
<keyword evidence="4" id="KW-1185">Reference proteome</keyword>
<gene>
    <name evidence="3" type="ORF">K435DRAFT_869881</name>
</gene>
<sequence length="187" mass="21516">MNTPTEMLQSLQPTSVLLSQLDDTQRAGAALTVAYYALAVLVMLAPVIVLFRLRYPCLTLSGLRKFVDMLDDIAQQLIERGETNFTDEVDRLQRQIDDIEHGQNTMIFHWSSVHEYLCSPVITLWKTTKYYDKARVLHVSLLNAIADQRRAFEDFLDNYRRNFEGNRRRGTGIDADMTPMGRTTARL</sequence>
<feature type="region of interest" description="Disordered" evidence="1">
    <location>
        <begin position="168"/>
        <end position="187"/>
    </location>
</feature>
<feature type="transmembrane region" description="Helical" evidence="2">
    <location>
        <begin position="33"/>
        <end position="55"/>
    </location>
</feature>
<name>A0A4S8L805_DENBC</name>
<evidence type="ECO:0000313" key="3">
    <source>
        <dbReference type="EMBL" id="THU84832.1"/>
    </source>
</evidence>
<protein>
    <submittedName>
        <fullName evidence="3">Uncharacterized protein</fullName>
    </submittedName>
</protein>
<dbReference type="AlphaFoldDB" id="A0A4S8L805"/>
<dbReference type="EMBL" id="ML179578">
    <property type="protein sequence ID" value="THU84832.1"/>
    <property type="molecule type" value="Genomic_DNA"/>
</dbReference>
<keyword evidence="2" id="KW-1133">Transmembrane helix</keyword>